<keyword evidence="1" id="KW-0472">Membrane</keyword>
<accession>A0ABV5G702</accession>
<keyword evidence="1" id="KW-1133">Transmembrane helix</keyword>
<protein>
    <submittedName>
        <fullName evidence="2">Uncharacterized protein</fullName>
    </submittedName>
</protein>
<proteinExistence type="predicted"/>
<keyword evidence="3" id="KW-1185">Reference proteome</keyword>
<evidence type="ECO:0000313" key="2">
    <source>
        <dbReference type="EMBL" id="MFB9074676.1"/>
    </source>
</evidence>
<feature type="transmembrane region" description="Helical" evidence="1">
    <location>
        <begin position="23"/>
        <end position="41"/>
    </location>
</feature>
<dbReference type="EMBL" id="JBHMFI010000002">
    <property type="protein sequence ID" value="MFB9074676.1"/>
    <property type="molecule type" value="Genomic_DNA"/>
</dbReference>
<gene>
    <name evidence="2" type="ORF">ACFFX0_27200</name>
</gene>
<evidence type="ECO:0000256" key="1">
    <source>
        <dbReference type="SAM" id="Phobius"/>
    </source>
</evidence>
<organism evidence="2 3">
    <name type="scientific">Citricoccus parietis</name>
    <dbReference type="NCBI Taxonomy" id="592307"/>
    <lineage>
        <taxon>Bacteria</taxon>
        <taxon>Bacillati</taxon>
        <taxon>Actinomycetota</taxon>
        <taxon>Actinomycetes</taxon>
        <taxon>Micrococcales</taxon>
        <taxon>Micrococcaceae</taxon>
        <taxon>Citricoccus</taxon>
    </lineage>
</organism>
<dbReference type="Proteomes" id="UP001589575">
    <property type="component" value="Unassembled WGS sequence"/>
</dbReference>
<keyword evidence="1" id="KW-0812">Transmembrane</keyword>
<evidence type="ECO:0000313" key="3">
    <source>
        <dbReference type="Proteomes" id="UP001589575"/>
    </source>
</evidence>
<sequence length="70" mass="7168">MPSSSATCAASSGCARPAARTSFFSLCWVISFITVYFLILTGMAGRWWGDREGGVTSAGGSSAGVGLWGV</sequence>
<reference evidence="2 3" key="1">
    <citation type="submission" date="2024-09" db="EMBL/GenBank/DDBJ databases">
        <authorList>
            <person name="Sun Q."/>
            <person name="Mori K."/>
        </authorList>
    </citation>
    <scope>NUCLEOTIDE SEQUENCE [LARGE SCALE GENOMIC DNA]</scope>
    <source>
        <strain evidence="2 3">CCM 7609</strain>
    </source>
</reference>
<name>A0ABV5G702_9MICC</name>
<comment type="caution">
    <text evidence="2">The sequence shown here is derived from an EMBL/GenBank/DDBJ whole genome shotgun (WGS) entry which is preliminary data.</text>
</comment>